<gene>
    <name evidence="2" type="ORF">ANT2_0410</name>
    <name evidence="3" type="ORF">ANT3_0411</name>
</gene>
<dbReference type="AlphaFoldDB" id="A0A484R2J4"/>
<dbReference type="Gene3D" id="2.60.40.1890">
    <property type="entry name" value="PCu(A)C copper chaperone"/>
    <property type="match status" value="1"/>
</dbReference>
<dbReference type="InterPro" id="IPR058248">
    <property type="entry name" value="Lxx211020-like"/>
</dbReference>
<protein>
    <submittedName>
        <fullName evidence="2">Copper metallochaperone, bacterial analog of Cox17 protein</fullName>
    </submittedName>
</protein>
<evidence type="ECO:0000313" key="3">
    <source>
        <dbReference type="EMBL" id="VFR75397.1"/>
    </source>
</evidence>
<feature type="region of interest" description="Disordered" evidence="1">
    <location>
        <begin position="139"/>
        <end position="170"/>
    </location>
</feature>
<dbReference type="EMBL" id="CAADID010000025">
    <property type="protein sequence ID" value="VFR75397.1"/>
    <property type="molecule type" value="Genomic_DNA"/>
</dbReference>
<dbReference type="PANTHER" id="PTHR36302">
    <property type="entry name" value="BLR7088 PROTEIN"/>
    <property type="match status" value="1"/>
</dbReference>
<dbReference type="InterPro" id="IPR007410">
    <property type="entry name" value="LpqE-like"/>
</dbReference>
<sequence length="170" mass="17201">MILRSIAAGLLGLALSTSALAADIAIDAPWVRASAPGQKNGAGYLAVTNTGQAPDRLLGISSAAAGRVELHTVVNEKGVASMRPVQAVDLAPGATVTMSPGGYHIMFLKLAEPFKQGATVAATLRFERAGEVPVNFEVKPATYTGNPAGTPAGSDNGKDAGHAGHGAHKH</sequence>
<accession>A0A484R2J4</accession>
<dbReference type="EMBL" id="CAADIG010000018">
    <property type="protein sequence ID" value="VFR44225.1"/>
    <property type="molecule type" value="Genomic_DNA"/>
</dbReference>
<organism evidence="2">
    <name type="scientific">plant metagenome</name>
    <dbReference type="NCBI Taxonomy" id="1297885"/>
    <lineage>
        <taxon>unclassified sequences</taxon>
        <taxon>metagenomes</taxon>
        <taxon>organismal metagenomes</taxon>
    </lineage>
</organism>
<reference evidence="2" key="1">
    <citation type="submission" date="2019-03" db="EMBL/GenBank/DDBJ databases">
        <authorList>
            <person name="Danneels B."/>
        </authorList>
    </citation>
    <scope>NUCLEOTIDE SEQUENCE</scope>
</reference>
<evidence type="ECO:0000256" key="1">
    <source>
        <dbReference type="SAM" id="MobiDB-lite"/>
    </source>
</evidence>
<dbReference type="Pfam" id="PF04314">
    <property type="entry name" value="PCuAC"/>
    <property type="match status" value="1"/>
</dbReference>
<dbReference type="SUPFAM" id="SSF110087">
    <property type="entry name" value="DR1885-like metal-binding protein"/>
    <property type="match status" value="1"/>
</dbReference>
<evidence type="ECO:0000313" key="2">
    <source>
        <dbReference type="EMBL" id="VFR44225.1"/>
    </source>
</evidence>
<dbReference type="PANTHER" id="PTHR36302:SF1">
    <property type="entry name" value="COPPER CHAPERONE PCU(A)C"/>
    <property type="match status" value="1"/>
</dbReference>
<name>A0A484R2J4_9ZZZZ</name>
<dbReference type="InterPro" id="IPR036182">
    <property type="entry name" value="PCuAC_sf"/>
</dbReference>
<proteinExistence type="predicted"/>